<dbReference type="Pfam" id="PF10948">
    <property type="entry name" value="DUF2635"/>
    <property type="match status" value="1"/>
</dbReference>
<dbReference type="InterPro" id="IPR024400">
    <property type="entry name" value="DUF2635"/>
</dbReference>
<accession>A0ABD5BHR0</accession>
<evidence type="ECO:0000313" key="1">
    <source>
        <dbReference type="EMBL" id="MDQ9556024.1"/>
    </source>
</evidence>
<reference evidence="1 2" key="1">
    <citation type="submission" date="2023-07" db="EMBL/GenBank/DDBJ databases">
        <title>Pathogens genome sequencing project 196.</title>
        <authorList>
            <person name="Cao X."/>
        </authorList>
    </citation>
    <scope>NUCLEOTIDE SEQUENCE [LARGE SCALE GENOMIC DNA]</scope>
    <source>
        <strain evidence="1 2">SM41</strain>
    </source>
</reference>
<gene>
    <name evidence="1" type="ORF">RF091_10925</name>
</gene>
<dbReference type="EMBL" id="JAVIPQ010000156">
    <property type="protein sequence ID" value="MDQ9556024.1"/>
    <property type="molecule type" value="Genomic_DNA"/>
</dbReference>
<protein>
    <submittedName>
        <fullName evidence="1">DUF2635 domain-containing protein</fullName>
    </submittedName>
</protein>
<dbReference type="AlphaFoldDB" id="A0ABD5BHR0"/>
<dbReference type="Proteomes" id="UP001234811">
    <property type="component" value="Unassembled WGS sequence"/>
</dbReference>
<dbReference type="RefSeq" id="WP_094859748.1">
    <property type="nucleotide sequence ID" value="NZ_CP047682.1"/>
</dbReference>
<proteinExistence type="predicted"/>
<evidence type="ECO:0000313" key="2">
    <source>
        <dbReference type="Proteomes" id="UP001234811"/>
    </source>
</evidence>
<name>A0ABD5BHR0_SERMA</name>
<comment type="caution">
    <text evidence="1">The sequence shown here is derived from an EMBL/GenBank/DDBJ whole genome shotgun (WGS) entry which is preliminary data.</text>
</comment>
<sequence length="72" mass="7860">MKTKILKPKNGIKVRKQNGEYLSAAGETITLNAYWLRRIAEGDLDVTDVAAPKAEVATETEANPTKSSKAEK</sequence>
<organism evidence="1 2">
    <name type="scientific">Serratia marcescens</name>
    <dbReference type="NCBI Taxonomy" id="615"/>
    <lineage>
        <taxon>Bacteria</taxon>
        <taxon>Pseudomonadati</taxon>
        <taxon>Pseudomonadota</taxon>
        <taxon>Gammaproteobacteria</taxon>
        <taxon>Enterobacterales</taxon>
        <taxon>Yersiniaceae</taxon>
        <taxon>Serratia</taxon>
    </lineage>
</organism>